<reference evidence="2" key="1">
    <citation type="journal article" date="2009" name="Science">
        <title>The B73 maize genome: complexity, diversity, and dynamics.</title>
        <authorList>
            <person name="Schnable P.S."/>
            <person name="Ware D."/>
            <person name="Fulton R.S."/>
            <person name="Stein J.C."/>
            <person name="Wei F."/>
            <person name="Pasternak S."/>
            <person name="Liang C."/>
            <person name="Zhang J."/>
            <person name="Fulton L."/>
            <person name="Graves T.A."/>
            <person name="Minx P."/>
            <person name="Reily A.D."/>
            <person name="Courtney L."/>
            <person name="Kruchowski S.S."/>
            <person name="Tomlinson C."/>
            <person name="Strong C."/>
            <person name="Delehaunty K."/>
            <person name="Fronick C."/>
            <person name="Courtney B."/>
            <person name="Rock S.M."/>
            <person name="Belter E."/>
            <person name="Du F."/>
            <person name="Kim K."/>
            <person name="Abbott R.M."/>
            <person name="Cotton M."/>
            <person name="Levy A."/>
            <person name="Marchetto P."/>
            <person name="Ochoa K."/>
            <person name="Jackson S.M."/>
            <person name="Gillam B."/>
            <person name="Chen W."/>
            <person name="Yan L."/>
            <person name="Higginbotham J."/>
            <person name="Cardenas M."/>
            <person name="Waligorski J."/>
            <person name="Applebaum E."/>
            <person name="Phelps L."/>
            <person name="Falcone J."/>
            <person name="Kanchi K."/>
            <person name="Thane T."/>
            <person name="Scimone A."/>
            <person name="Thane N."/>
            <person name="Henke J."/>
            <person name="Wang T."/>
            <person name="Ruppert J."/>
            <person name="Shah N."/>
            <person name="Rotter K."/>
            <person name="Hodges J."/>
            <person name="Ingenthron E."/>
            <person name="Cordes M."/>
            <person name="Kohlberg S."/>
            <person name="Sgro J."/>
            <person name="Delgado B."/>
            <person name="Mead K."/>
            <person name="Chinwalla A."/>
            <person name="Leonard S."/>
            <person name="Crouse K."/>
            <person name="Collura K."/>
            <person name="Kudrna D."/>
            <person name="Currie J."/>
            <person name="He R."/>
            <person name="Angelova A."/>
            <person name="Rajasekar S."/>
            <person name="Mueller T."/>
            <person name="Lomeli R."/>
            <person name="Scara G."/>
            <person name="Ko A."/>
            <person name="Delaney K."/>
            <person name="Wissotski M."/>
            <person name="Lopez G."/>
            <person name="Campos D."/>
            <person name="Braidotti M."/>
            <person name="Ashley E."/>
            <person name="Golser W."/>
            <person name="Kim H."/>
            <person name="Lee S."/>
            <person name="Lin J."/>
            <person name="Dujmic Z."/>
            <person name="Kim W."/>
            <person name="Talag J."/>
            <person name="Zuccolo A."/>
            <person name="Fan C."/>
            <person name="Sebastian A."/>
            <person name="Kramer M."/>
            <person name="Spiegel L."/>
            <person name="Nascimento L."/>
            <person name="Zutavern T."/>
            <person name="Miller B."/>
            <person name="Ambroise C."/>
            <person name="Muller S."/>
            <person name="Spooner W."/>
            <person name="Narechania A."/>
            <person name="Ren L."/>
            <person name="Wei S."/>
            <person name="Kumari S."/>
            <person name="Faga B."/>
            <person name="Levy M.J."/>
            <person name="McMahan L."/>
            <person name="Van Buren P."/>
            <person name="Vaughn M.W."/>
            <person name="Ying K."/>
            <person name="Yeh C.-T."/>
            <person name="Emrich S.J."/>
            <person name="Jia Y."/>
            <person name="Kalyanaraman A."/>
            <person name="Hsia A.-P."/>
            <person name="Barbazuk W.B."/>
            <person name="Baucom R.S."/>
            <person name="Brutnell T.P."/>
            <person name="Carpita N.C."/>
            <person name="Chaparro C."/>
            <person name="Chia J.-M."/>
            <person name="Deragon J.-M."/>
            <person name="Estill J.C."/>
            <person name="Fu Y."/>
            <person name="Jeddeloh J.A."/>
            <person name="Han Y."/>
            <person name="Lee H."/>
            <person name="Li P."/>
            <person name="Lisch D.R."/>
            <person name="Liu S."/>
            <person name="Liu Z."/>
            <person name="Nagel D.H."/>
            <person name="McCann M.C."/>
            <person name="SanMiguel P."/>
            <person name="Myers A.M."/>
            <person name="Nettleton D."/>
            <person name="Nguyen J."/>
            <person name="Penning B.W."/>
            <person name="Ponnala L."/>
            <person name="Schneider K.L."/>
            <person name="Schwartz D.C."/>
            <person name="Sharma A."/>
            <person name="Soderlund C."/>
            <person name="Springer N.M."/>
            <person name="Sun Q."/>
            <person name="Wang H."/>
            <person name="Waterman M."/>
            <person name="Westerman R."/>
            <person name="Wolfgruber T.K."/>
            <person name="Yang L."/>
            <person name="Yu Y."/>
            <person name="Zhang L."/>
            <person name="Zhou S."/>
            <person name="Zhu Q."/>
            <person name="Bennetzen J.L."/>
            <person name="Dawe R.K."/>
            <person name="Jiang J."/>
            <person name="Jiang N."/>
            <person name="Presting G.G."/>
            <person name="Wessler S.R."/>
            <person name="Aluru S."/>
            <person name="Martienssen R.A."/>
            <person name="Clifton S.W."/>
            <person name="McCombie W.R."/>
            <person name="Wing R.A."/>
            <person name="Wilson R.K."/>
        </authorList>
    </citation>
    <scope>NUCLEOTIDE SEQUENCE [LARGE SCALE GENOMIC DNA]</scope>
    <source>
        <strain evidence="2">cv. B73</strain>
    </source>
</reference>
<proteinExistence type="predicted"/>
<dbReference type="InParanoid" id="A0A804RFV4"/>
<reference evidence="1" key="3">
    <citation type="submission" date="2021-05" db="UniProtKB">
        <authorList>
            <consortium name="EnsemblPlants"/>
        </authorList>
    </citation>
    <scope>IDENTIFICATION</scope>
    <source>
        <strain evidence="1">cv. B73</strain>
    </source>
</reference>
<dbReference type="Proteomes" id="UP000007305">
    <property type="component" value="Chromosome 10"/>
</dbReference>
<evidence type="ECO:0000313" key="1">
    <source>
        <dbReference type="EnsemblPlants" id="Zm00001eb405710_P001"/>
    </source>
</evidence>
<evidence type="ECO:0000313" key="2">
    <source>
        <dbReference type="Proteomes" id="UP000007305"/>
    </source>
</evidence>
<dbReference type="AlphaFoldDB" id="A0A804RFV4"/>
<keyword evidence="2" id="KW-1185">Reference proteome</keyword>
<sequence length="305" mass="31849">MAAAGRFSRISPSFALPVLRSGGSSSSRGVAGAGTVPRAVVFLVPGVVGGLCLAVQHLVLQVQPGDGLAASAGGGGAAPFQRRTHGVVGLEPADGHAPRGVGRCGAALSSLPPLPSRPCLLLWAGRQPCDGEERRIWLLSGATAARVDRREVRRCDAWCCRCSTGTMGPAGGGGGPRCFATVVATDALLAFWMGLCGLFGRRRLWRCALSRGPGRTLWWGFSWAKALATTTPLGAASLVEGVVFPSFVFRGRKPGPPRTGDDGVPDVTPFLKALLLKFVSATSLPSVVAFVFRVPVCVWRWRLAP</sequence>
<reference evidence="1" key="2">
    <citation type="submission" date="2019-07" db="EMBL/GenBank/DDBJ databases">
        <authorList>
            <person name="Seetharam A."/>
            <person name="Woodhouse M."/>
            <person name="Cannon E."/>
        </authorList>
    </citation>
    <scope>NUCLEOTIDE SEQUENCE [LARGE SCALE GENOMIC DNA]</scope>
    <source>
        <strain evidence="1">cv. B73</strain>
    </source>
</reference>
<dbReference type="EnsemblPlants" id="Zm00001eb405710_T001">
    <property type="protein sequence ID" value="Zm00001eb405710_P001"/>
    <property type="gene ID" value="Zm00001eb405710"/>
</dbReference>
<dbReference type="Gramene" id="Zm00001eb405710_T001">
    <property type="protein sequence ID" value="Zm00001eb405710_P001"/>
    <property type="gene ID" value="Zm00001eb405710"/>
</dbReference>
<name>A0A804RFV4_MAIZE</name>
<accession>A0A804RFV4</accession>
<organism evidence="1 2">
    <name type="scientific">Zea mays</name>
    <name type="common">Maize</name>
    <dbReference type="NCBI Taxonomy" id="4577"/>
    <lineage>
        <taxon>Eukaryota</taxon>
        <taxon>Viridiplantae</taxon>
        <taxon>Streptophyta</taxon>
        <taxon>Embryophyta</taxon>
        <taxon>Tracheophyta</taxon>
        <taxon>Spermatophyta</taxon>
        <taxon>Magnoliopsida</taxon>
        <taxon>Liliopsida</taxon>
        <taxon>Poales</taxon>
        <taxon>Poaceae</taxon>
        <taxon>PACMAD clade</taxon>
        <taxon>Panicoideae</taxon>
        <taxon>Andropogonodae</taxon>
        <taxon>Andropogoneae</taxon>
        <taxon>Tripsacinae</taxon>
        <taxon>Zea</taxon>
    </lineage>
</organism>
<protein>
    <submittedName>
        <fullName evidence="1">Uncharacterized protein</fullName>
    </submittedName>
</protein>